<evidence type="ECO:0000313" key="2">
    <source>
        <dbReference type="Proteomes" id="UP000713222"/>
    </source>
</evidence>
<protein>
    <submittedName>
        <fullName evidence="1">Uncharacterized protein</fullName>
    </submittedName>
</protein>
<reference evidence="1" key="1">
    <citation type="submission" date="2018-10" db="EMBL/GenBank/DDBJ databases">
        <title>Iterative Subtractive Binning of Freshwater Chronoseries Metagenomes Recovers Nearly Complete Genomes from over Four Hundred Novel Species.</title>
        <authorList>
            <person name="Rodriguez-R L.M."/>
            <person name="Tsementzi D."/>
            <person name="Luo C."/>
            <person name="Konstantinidis K.T."/>
        </authorList>
    </citation>
    <scope>NUCLEOTIDE SEQUENCE</scope>
    <source>
        <strain evidence="1">WB7_6_001</strain>
    </source>
</reference>
<name>A0A964XRN2_9PROT</name>
<gene>
    <name evidence="1" type="ORF">EBV32_00685</name>
</gene>
<comment type="caution">
    <text evidence="1">The sequence shown here is derived from an EMBL/GenBank/DDBJ whole genome shotgun (WGS) entry which is preliminary data.</text>
</comment>
<proteinExistence type="predicted"/>
<sequence>MHPVRISIAARQRILDSTEWDVLEMAHNPQRLSEFLAAIQLDDTLIYEVLAAIEQVPSATLMEAADGSTHEEASTALLEALADFFPKGSPMKAGLQDLLAKVEAAQTEARKAISEQIEAAVEALDINSMALSAAAQMNG</sequence>
<accession>A0A964XRN2</accession>
<dbReference type="Proteomes" id="UP000713222">
    <property type="component" value="Unassembled WGS sequence"/>
</dbReference>
<dbReference type="AlphaFoldDB" id="A0A964XRN2"/>
<organism evidence="1 2">
    <name type="scientific">Candidatus Fonsibacter lacus</name>
    <dbReference type="NCBI Taxonomy" id="2576439"/>
    <lineage>
        <taxon>Bacteria</taxon>
        <taxon>Pseudomonadati</taxon>
        <taxon>Pseudomonadota</taxon>
        <taxon>Alphaproteobacteria</taxon>
        <taxon>Candidatus Pelagibacterales</taxon>
        <taxon>Candidatus Pelagibacterales incertae sedis</taxon>
        <taxon>Candidatus Fonsibacter</taxon>
    </lineage>
</organism>
<evidence type="ECO:0000313" key="1">
    <source>
        <dbReference type="EMBL" id="NBN87601.1"/>
    </source>
</evidence>
<dbReference type="EMBL" id="RGET01000004">
    <property type="protein sequence ID" value="NBN87601.1"/>
    <property type="molecule type" value="Genomic_DNA"/>
</dbReference>